<keyword evidence="11" id="KW-1185">Reference proteome</keyword>
<dbReference type="GO" id="GO:0032259">
    <property type="term" value="P:methylation"/>
    <property type="evidence" value="ECO:0007669"/>
    <property type="project" value="UniProtKB-KW"/>
</dbReference>
<dbReference type="HOGENOM" id="CLU_1280373_0_0_1"/>
<evidence type="ECO:0000313" key="10">
    <source>
        <dbReference type="EMBL" id="KCZ82528.1"/>
    </source>
</evidence>
<proteinExistence type="predicted"/>
<evidence type="ECO:0000313" key="11">
    <source>
        <dbReference type="Proteomes" id="UP000030655"/>
    </source>
</evidence>
<dbReference type="VEuPathDB" id="MicrosporidiaDB:H312_00186"/>
<keyword evidence="6" id="KW-0156">Chromatin regulator</keyword>
<feature type="domain" description="SET" evidence="9">
    <location>
        <begin position="77"/>
        <end position="190"/>
    </location>
</feature>
<name>A0A059F5H9_9MICR</name>
<keyword evidence="3" id="KW-0489">Methyltransferase</keyword>
<dbReference type="InterPro" id="IPR044570">
    <property type="entry name" value="Set1-like"/>
</dbReference>
<dbReference type="GO" id="GO:0048188">
    <property type="term" value="C:Set1C/COMPASS complex"/>
    <property type="evidence" value="ECO:0007669"/>
    <property type="project" value="TreeGrafter"/>
</dbReference>
<evidence type="ECO:0000256" key="6">
    <source>
        <dbReference type="ARBA" id="ARBA00022853"/>
    </source>
</evidence>
<dbReference type="PANTHER" id="PTHR45814:SF2">
    <property type="entry name" value="HISTONE-LYSINE N-METHYLTRANSFERASE SETD1"/>
    <property type="match status" value="1"/>
</dbReference>
<keyword evidence="4" id="KW-0808">Transferase</keyword>
<sequence length="216" mass="24998">NTFEDDKKIKQRRIHVDEIQENKPLSNVIYEVAQNMIQNEELLESRNYIKERFDTQIEENLEMIKKYCENRGEAEGSKIYAAASKIHGIGIFADEEIQAGQLIIEYVGEKIGKKVADKREKFYQNNNIRSIYLFKISDDLIIDATLTGNLARFINHSCVPNAYTKIEEGKICIYGRKEIKKDEEITFFYNFSSDDANNSGKIPCFCGHELCSKFIV</sequence>
<evidence type="ECO:0000256" key="4">
    <source>
        <dbReference type="ARBA" id="ARBA00022679"/>
    </source>
</evidence>
<evidence type="ECO:0000256" key="2">
    <source>
        <dbReference type="ARBA" id="ARBA00012182"/>
    </source>
</evidence>
<dbReference type="AlphaFoldDB" id="A0A059F5H9"/>
<keyword evidence="7" id="KW-0539">Nucleus</keyword>
<evidence type="ECO:0000256" key="7">
    <source>
        <dbReference type="ARBA" id="ARBA00023242"/>
    </source>
</evidence>
<accession>A0A059F5H9</accession>
<dbReference type="EMBL" id="KK365130">
    <property type="protein sequence ID" value="KCZ82528.1"/>
    <property type="molecule type" value="Genomic_DNA"/>
</dbReference>
<evidence type="ECO:0000256" key="1">
    <source>
        <dbReference type="ARBA" id="ARBA00004123"/>
    </source>
</evidence>
<feature type="non-terminal residue" evidence="10">
    <location>
        <position position="1"/>
    </location>
</feature>
<dbReference type="PROSITE" id="PS50280">
    <property type="entry name" value="SET"/>
    <property type="match status" value="1"/>
</dbReference>
<dbReference type="Pfam" id="PF00856">
    <property type="entry name" value="SET"/>
    <property type="match status" value="1"/>
</dbReference>
<comment type="subcellular location">
    <subcellularLocation>
        <location evidence="1">Nucleus</location>
    </subcellularLocation>
</comment>
<evidence type="ECO:0000259" key="9">
    <source>
        <dbReference type="PROSITE" id="PS50280"/>
    </source>
</evidence>
<dbReference type="GO" id="GO:0140999">
    <property type="term" value="F:histone H3K4 trimethyltransferase activity"/>
    <property type="evidence" value="ECO:0007669"/>
    <property type="project" value="UniProtKB-EC"/>
</dbReference>
<dbReference type="SUPFAM" id="SSF82199">
    <property type="entry name" value="SET domain"/>
    <property type="match status" value="1"/>
</dbReference>
<dbReference type="InterPro" id="IPR001214">
    <property type="entry name" value="SET_dom"/>
</dbReference>
<gene>
    <name evidence="10" type="ORF">H312_00186</name>
</gene>
<dbReference type="STRING" id="1288291.A0A059F5H9"/>
<dbReference type="Proteomes" id="UP000030655">
    <property type="component" value="Unassembled WGS sequence"/>
</dbReference>
<dbReference type="EC" id="2.1.1.354" evidence="2"/>
<dbReference type="OrthoDB" id="308383at2759"/>
<reference evidence="11" key="1">
    <citation type="submission" date="2013-02" db="EMBL/GenBank/DDBJ databases">
        <authorList>
            <consortium name="The Broad Institute Genome Sequencing Platform"/>
            <person name="Cuomo C."/>
            <person name="Becnel J."/>
            <person name="Sanscrainte N."/>
            <person name="Walker B."/>
            <person name="Young S.K."/>
            <person name="Zeng Q."/>
            <person name="Gargeya S."/>
            <person name="Fitzgerald M."/>
            <person name="Haas B."/>
            <person name="Abouelleil A."/>
            <person name="Alvarado L."/>
            <person name="Arachchi H.M."/>
            <person name="Berlin A.M."/>
            <person name="Chapman S.B."/>
            <person name="Dewar J."/>
            <person name="Goldberg J."/>
            <person name="Griggs A."/>
            <person name="Gujja S."/>
            <person name="Hansen M."/>
            <person name="Howarth C."/>
            <person name="Imamovic A."/>
            <person name="Larimer J."/>
            <person name="McCowan C."/>
            <person name="Murphy C."/>
            <person name="Neiman D."/>
            <person name="Pearson M."/>
            <person name="Priest M."/>
            <person name="Roberts A."/>
            <person name="Saif S."/>
            <person name="Shea T."/>
            <person name="Sisk P."/>
            <person name="Sykes S."/>
            <person name="Wortman J."/>
            <person name="Nusbaum C."/>
            <person name="Birren B."/>
        </authorList>
    </citation>
    <scope>NUCLEOTIDE SEQUENCE [LARGE SCALE GENOMIC DNA]</scope>
    <source>
        <strain evidence="11">PRA339</strain>
    </source>
</reference>
<organism evidence="10 11">
    <name type="scientific">Anncaliia algerae PRA339</name>
    <dbReference type="NCBI Taxonomy" id="1288291"/>
    <lineage>
        <taxon>Eukaryota</taxon>
        <taxon>Fungi</taxon>
        <taxon>Fungi incertae sedis</taxon>
        <taxon>Microsporidia</taxon>
        <taxon>Tubulinosematoidea</taxon>
        <taxon>Tubulinosematidae</taxon>
        <taxon>Anncaliia</taxon>
    </lineage>
</organism>
<dbReference type="InterPro" id="IPR046341">
    <property type="entry name" value="SET_dom_sf"/>
</dbReference>
<protein>
    <recommendedName>
        <fullName evidence="2">[histone H3]-lysine(4) N-trimethyltransferase</fullName>
        <ecNumber evidence="2">2.1.1.354</ecNumber>
    </recommendedName>
</protein>
<evidence type="ECO:0000256" key="5">
    <source>
        <dbReference type="ARBA" id="ARBA00022691"/>
    </source>
</evidence>
<evidence type="ECO:0000256" key="8">
    <source>
        <dbReference type="ARBA" id="ARBA00047571"/>
    </source>
</evidence>
<keyword evidence="5" id="KW-0949">S-adenosyl-L-methionine</keyword>
<evidence type="ECO:0000256" key="3">
    <source>
        <dbReference type="ARBA" id="ARBA00022603"/>
    </source>
</evidence>
<dbReference type="PANTHER" id="PTHR45814">
    <property type="entry name" value="HISTONE-LYSINE N-METHYLTRANSFERASE SETD1"/>
    <property type="match status" value="1"/>
</dbReference>
<reference evidence="10 11" key="2">
    <citation type="submission" date="2014-03" db="EMBL/GenBank/DDBJ databases">
        <title>The Genome Sequence of Anncaliia algerae insect isolate PRA339.</title>
        <authorList>
            <consortium name="The Broad Institute Genome Sequencing Platform"/>
            <consortium name="The Broad Institute Genome Sequencing Center for Infectious Disease"/>
            <person name="Cuomo C."/>
            <person name="Becnel J."/>
            <person name="Sanscrainte N."/>
            <person name="Walker B."/>
            <person name="Young S.K."/>
            <person name="Zeng Q."/>
            <person name="Gargeya S."/>
            <person name="Fitzgerald M."/>
            <person name="Haas B."/>
            <person name="Abouelleil A."/>
            <person name="Alvarado L."/>
            <person name="Arachchi H.M."/>
            <person name="Berlin A.M."/>
            <person name="Chapman S.B."/>
            <person name="Dewar J."/>
            <person name="Goldberg J."/>
            <person name="Griggs A."/>
            <person name="Gujja S."/>
            <person name="Hansen M."/>
            <person name="Howarth C."/>
            <person name="Imamovic A."/>
            <person name="Larimer J."/>
            <person name="McCowan C."/>
            <person name="Murphy C."/>
            <person name="Neiman D."/>
            <person name="Pearson M."/>
            <person name="Priest M."/>
            <person name="Roberts A."/>
            <person name="Saif S."/>
            <person name="Shea T."/>
            <person name="Sisk P."/>
            <person name="Sykes S."/>
            <person name="Wortman J."/>
            <person name="Nusbaum C."/>
            <person name="Birren B."/>
        </authorList>
    </citation>
    <scope>NUCLEOTIDE SEQUENCE [LARGE SCALE GENOMIC DNA]</scope>
    <source>
        <strain evidence="10 11">PRA339</strain>
    </source>
</reference>
<comment type="catalytic activity">
    <reaction evidence="8">
        <text>L-lysyl(4)-[histone H3] + 3 S-adenosyl-L-methionine = N(6),N(6),N(6)-trimethyl-L-lysyl(4)-[histone H3] + 3 S-adenosyl-L-homocysteine + 3 H(+)</text>
        <dbReference type="Rhea" id="RHEA:60260"/>
        <dbReference type="Rhea" id="RHEA-COMP:15537"/>
        <dbReference type="Rhea" id="RHEA-COMP:15547"/>
        <dbReference type="ChEBI" id="CHEBI:15378"/>
        <dbReference type="ChEBI" id="CHEBI:29969"/>
        <dbReference type="ChEBI" id="CHEBI:57856"/>
        <dbReference type="ChEBI" id="CHEBI:59789"/>
        <dbReference type="ChEBI" id="CHEBI:61961"/>
        <dbReference type="EC" id="2.1.1.354"/>
    </reaction>
</comment>
<dbReference type="Gene3D" id="2.170.270.10">
    <property type="entry name" value="SET domain"/>
    <property type="match status" value="1"/>
</dbReference>
<dbReference type="SMART" id="SM00317">
    <property type="entry name" value="SET"/>
    <property type="match status" value="1"/>
</dbReference>